<dbReference type="RefSeq" id="WP_101893067.1">
    <property type="nucleotide sequence ID" value="NZ_CP022684.1"/>
</dbReference>
<organism evidence="12 13">
    <name type="scientific">Ketobacter alkanivorans</name>
    <dbReference type="NCBI Taxonomy" id="1917421"/>
    <lineage>
        <taxon>Bacteria</taxon>
        <taxon>Pseudomonadati</taxon>
        <taxon>Pseudomonadota</taxon>
        <taxon>Gammaproteobacteria</taxon>
        <taxon>Pseudomonadales</taxon>
        <taxon>Ketobacteraceae</taxon>
        <taxon>Ketobacter</taxon>
    </lineage>
</organism>
<keyword evidence="5 11" id="KW-0444">Lipid biosynthesis</keyword>
<dbReference type="GO" id="GO:0009245">
    <property type="term" value="P:lipid A biosynthetic process"/>
    <property type="evidence" value="ECO:0007669"/>
    <property type="project" value="UniProtKB-UniRule"/>
</dbReference>
<evidence type="ECO:0000256" key="10">
    <source>
        <dbReference type="ARBA" id="ARBA00048975"/>
    </source>
</evidence>
<gene>
    <name evidence="11" type="primary">lpxB</name>
    <name evidence="12" type="ORF">Kalk_04525</name>
</gene>
<dbReference type="NCBIfam" id="TIGR00215">
    <property type="entry name" value="lpxB"/>
    <property type="match status" value="1"/>
</dbReference>
<dbReference type="GO" id="GO:0016020">
    <property type="term" value="C:membrane"/>
    <property type="evidence" value="ECO:0007669"/>
    <property type="project" value="GOC"/>
</dbReference>
<comment type="catalytic activity">
    <reaction evidence="10 11">
        <text>a lipid X + a UDP-2-N,3-O-bis[(3R)-3-hydroxyacyl]-alpha-D-glucosamine = a lipid A disaccharide + UDP + H(+)</text>
        <dbReference type="Rhea" id="RHEA:67828"/>
        <dbReference type="ChEBI" id="CHEBI:15378"/>
        <dbReference type="ChEBI" id="CHEBI:58223"/>
        <dbReference type="ChEBI" id="CHEBI:137748"/>
        <dbReference type="ChEBI" id="CHEBI:176338"/>
        <dbReference type="ChEBI" id="CHEBI:176343"/>
        <dbReference type="EC" id="2.4.1.182"/>
    </reaction>
</comment>
<dbReference type="KEGG" id="kak:Kalk_04525"/>
<dbReference type="AlphaFoldDB" id="A0A2K9LH85"/>
<dbReference type="Gene3D" id="3.40.50.2000">
    <property type="entry name" value="Glycogen Phosphorylase B"/>
    <property type="match status" value="1"/>
</dbReference>
<dbReference type="EMBL" id="CP022684">
    <property type="protein sequence ID" value="AUM11728.1"/>
    <property type="molecule type" value="Genomic_DNA"/>
</dbReference>
<dbReference type="GO" id="GO:0005543">
    <property type="term" value="F:phospholipid binding"/>
    <property type="evidence" value="ECO:0007669"/>
    <property type="project" value="TreeGrafter"/>
</dbReference>
<evidence type="ECO:0000256" key="5">
    <source>
        <dbReference type="ARBA" id="ARBA00022516"/>
    </source>
</evidence>
<dbReference type="UniPathway" id="UPA00973"/>
<keyword evidence="8 11" id="KW-0808">Transferase</keyword>
<keyword evidence="13" id="KW-1185">Reference proteome</keyword>
<dbReference type="Pfam" id="PF02684">
    <property type="entry name" value="LpxB"/>
    <property type="match status" value="1"/>
</dbReference>
<evidence type="ECO:0000256" key="7">
    <source>
        <dbReference type="ARBA" id="ARBA00022676"/>
    </source>
</evidence>
<sequence length="398" mass="44159">MPPHNSSAITVGIVAGEMSGDQLGAGLIKALRKHWPSARFVGIGGPAMIEAGCESLFPIDRLSVMGIFAVLGRLRELLNIRKTLKQRFLDEKIDVFIGIDSPDFNLPVEGFLKTHGIKTVHYVSPTVWAWRQKRVFKIRRDVDLMLTLLPFEADFYKRFDVPVKFVGHPFATDIDSKIDHDRAKRYWEFAPADKVVAVLPGSRGGELKYMGPLFLETMRLIAIMSPQTKFIVPLANDQRRHQFELQLKQLNTELPIQLVDGHAREVMAGADYVLATSGTVTLEAMLLKRPMVVAFSWGAITHAILSPLVKNKFIALPNLLADEEIAPEFLQENARPEVLARALFGLMQDPQRCKTMQARFGEIHDQLNMNASEQAAAAIAGLLEKQASSAGEGVVNAG</sequence>
<evidence type="ECO:0000256" key="1">
    <source>
        <dbReference type="ARBA" id="ARBA00002056"/>
    </source>
</evidence>
<dbReference type="SUPFAM" id="SSF53756">
    <property type="entry name" value="UDP-Glycosyltransferase/glycogen phosphorylase"/>
    <property type="match status" value="1"/>
</dbReference>
<comment type="similarity">
    <text evidence="2 11">Belongs to the LpxB family.</text>
</comment>
<name>A0A2K9LH85_9GAMM</name>
<evidence type="ECO:0000313" key="12">
    <source>
        <dbReference type="EMBL" id="AUM11728.1"/>
    </source>
</evidence>
<evidence type="ECO:0000256" key="8">
    <source>
        <dbReference type="ARBA" id="ARBA00022679"/>
    </source>
</evidence>
<dbReference type="PANTHER" id="PTHR30372">
    <property type="entry name" value="LIPID-A-DISACCHARIDE SYNTHASE"/>
    <property type="match status" value="1"/>
</dbReference>
<evidence type="ECO:0000256" key="9">
    <source>
        <dbReference type="ARBA" id="ARBA00023098"/>
    </source>
</evidence>
<proteinExistence type="inferred from homology"/>
<comment type="function">
    <text evidence="1 11">Condensation of UDP-2,3-diacylglucosamine and 2,3-diacylglucosamine-1-phosphate to form lipid A disaccharide, a precursor of lipid A, a phosphorylated glycolipid that anchors the lipopolysaccharide to the outer membrane of the cell.</text>
</comment>
<keyword evidence="9 11" id="KW-0443">Lipid metabolism</keyword>
<dbReference type="OrthoDB" id="9801642at2"/>
<protein>
    <recommendedName>
        <fullName evidence="4 11">Lipid-A-disaccharide synthase</fullName>
        <ecNumber evidence="3 11">2.4.1.182</ecNumber>
    </recommendedName>
</protein>
<evidence type="ECO:0000256" key="11">
    <source>
        <dbReference type="HAMAP-Rule" id="MF_00392"/>
    </source>
</evidence>
<dbReference type="GO" id="GO:0008915">
    <property type="term" value="F:lipid-A-disaccharide synthase activity"/>
    <property type="evidence" value="ECO:0007669"/>
    <property type="project" value="UniProtKB-UniRule"/>
</dbReference>
<evidence type="ECO:0000256" key="2">
    <source>
        <dbReference type="ARBA" id="ARBA00007868"/>
    </source>
</evidence>
<dbReference type="Proteomes" id="UP000235116">
    <property type="component" value="Chromosome"/>
</dbReference>
<evidence type="ECO:0000256" key="6">
    <source>
        <dbReference type="ARBA" id="ARBA00022556"/>
    </source>
</evidence>
<evidence type="ECO:0000256" key="3">
    <source>
        <dbReference type="ARBA" id="ARBA00012687"/>
    </source>
</evidence>
<comment type="pathway">
    <text evidence="11">Bacterial outer membrane biogenesis; LPS lipid A biosynthesis.</text>
</comment>
<dbReference type="EC" id="2.4.1.182" evidence="3 11"/>
<reference evidence="13" key="1">
    <citation type="submission" date="2017-08" db="EMBL/GenBank/DDBJ databases">
        <title>Direct submision.</title>
        <authorList>
            <person name="Kim S.-J."/>
            <person name="Rhee S.-K."/>
        </authorList>
    </citation>
    <scope>NUCLEOTIDE SEQUENCE [LARGE SCALE GENOMIC DNA]</scope>
    <source>
        <strain evidence="13">GI5</strain>
    </source>
</reference>
<dbReference type="InterPro" id="IPR003835">
    <property type="entry name" value="Glyco_trans_19"/>
</dbReference>
<evidence type="ECO:0000313" key="13">
    <source>
        <dbReference type="Proteomes" id="UP000235116"/>
    </source>
</evidence>
<evidence type="ECO:0000256" key="4">
    <source>
        <dbReference type="ARBA" id="ARBA00020902"/>
    </source>
</evidence>
<keyword evidence="6 11" id="KW-0441">Lipid A biosynthesis</keyword>
<keyword evidence="7 11" id="KW-0328">Glycosyltransferase</keyword>
<dbReference type="HAMAP" id="MF_00392">
    <property type="entry name" value="LpxB"/>
    <property type="match status" value="1"/>
</dbReference>
<accession>A0A2K9LH85</accession>
<dbReference type="PANTHER" id="PTHR30372:SF4">
    <property type="entry name" value="LIPID-A-DISACCHARIDE SYNTHASE, MITOCHONDRIAL-RELATED"/>
    <property type="match status" value="1"/>
</dbReference>